<dbReference type="InterPro" id="IPR024788">
    <property type="entry name" value="Malectin-like_Carb-bd_dom"/>
</dbReference>
<evidence type="ECO:0000256" key="7">
    <source>
        <dbReference type="SAM" id="SignalP"/>
    </source>
</evidence>
<proteinExistence type="predicted"/>
<dbReference type="Gene3D" id="3.80.10.10">
    <property type="entry name" value="Ribonuclease Inhibitor"/>
    <property type="match status" value="1"/>
</dbReference>
<organism evidence="9 10">
    <name type="scientific">Morella rubra</name>
    <name type="common">Chinese bayberry</name>
    <dbReference type="NCBI Taxonomy" id="262757"/>
    <lineage>
        <taxon>Eukaryota</taxon>
        <taxon>Viridiplantae</taxon>
        <taxon>Streptophyta</taxon>
        <taxon>Embryophyta</taxon>
        <taxon>Tracheophyta</taxon>
        <taxon>Spermatophyta</taxon>
        <taxon>Magnoliopsida</taxon>
        <taxon>eudicotyledons</taxon>
        <taxon>Gunneridae</taxon>
        <taxon>Pentapetalae</taxon>
        <taxon>rosids</taxon>
        <taxon>fabids</taxon>
        <taxon>Fagales</taxon>
        <taxon>Myricaceae</taxon>
        <taxon>Morella</taxon>
    </lineage>
</organism>
<dbReference type="OrthoDB" id="2143199at2759"/>
<evidence type="ECO:0000256" key="6">
    <source>
        <dbReference type="SAM" id="MobiDB-lite"/>
    </source>
</evidence>
<feature type="domain" description="Malectin-like" evidence="8">
    <location>
        <begin position="26"/>
        <end position="361"/>
    </location>
</feature>
<keyword evidence="10" id="KW-1185">Reference proteome</keyword>
<feature type="chain" id="PRO_5025599682" description="Malectin-like domain-containing protein" evidence="7">
    <location>
        <begin position="22"/>
        <end position="555"/>
    </location>
</feature>
<comment type="subcellular location">
    <subcellularLocation>
        <location evidence="1">Membrane</location>
        <topology evidence="1">Single-pass membrane protein</topology>
    </subcellularLocation>
</comment>
<feature type="signal peptide" evidence="7">
    <location>
        <begin position="1"/>
        <end position="21"/>
    </location>
</feature>
<dbReference type="AlphaFoldDB" id="A0A6A1VK22"/>
<protein>
    <recommendedName>
        <fullName evidence="8">Malectin-like domain-containing protein</fullName>
    </recommendedName>
</protein>
<evidence type="ECO:0000313" key="9">
    <source>
        <dbReference type="EMBL" id="KAB1212178.1"/>
    </source>
</evidence>
<name>A0A6A1VK22_9ROSI</name>
<reference evidence="9 10" key="1">
    <citation type="journal article" date="2019" name="Plant Biotechnol. J.">
        <title>The red bayberry genome and genetic basis of sex determination.</title>
        <authorList>
            <person name="Jia H.M."/>
            <person name="Jia H.J."/>
            <person name="Cai Q.L."/>
            <person name="Wang Y."/>
            <person name="Zhao H.B."/>
            <person name="Yang W.F."/>
            <person name="Wang G.Y."/>
            <person name="Li Y.H."/>
            <person name="Zhan D.L."/>
            <person name="Shen Y.T."/>
            <person name="Niu Q.F."/>
            <person name="Chang L."/>
            <person name="Qiu J."/>
            <person name="Zhao L."/>
            <person name="Xie H.B."/>
            <person name="Fu W.Y."/>
            <person name="Jin J."/>
            <person name="Li X.W."/>
            <person name="Jiao Y."/>
            <person name="Zhou C.C."/>
            <person name="Tu T."/>
            <person name="Chai C.Y."/>
            <person name="Gao J.L."/>
            <person name="Fan L.J."/>
            <person name="van de Weg E."/>
            <person name="Wang J.Y."/>
            <person name="Gao Z.S."/>
        </authorList>
    </citation>
    <scope>NUCLEOTIDE SEQUENCE [LARGE SCALE GENOMIC DNA]</scope>
    <source>
        <tissue evidence="9">Leaves</tissue>
    </source>
</reference>
<evidence type="ECO:0000256" key="1">
    <source>
        <dbReference type="ARBA" id="ARBA00004167"/>
    </source>
</evidence>
<evidence type="ECO:0000313" key="10">
    <source>
        <dbReference type="Proteomes" id="UP000516437"/>
    </source>
</evidence>
<keyword evidence="3 7" id="KW-0732">Signal</keyword>
<dbReference type="InterPro" id="IPR032675">
    <property type="entry name" value="LRR_dom_sf"/>
</dbReference>
<dbReference type="PANTHER" id="PTHR45631:SF44">
    <property type="entry name" value="CARBOHYDRATE-BINDING PROTEIN OF THE ER PROTEIN"/>
    <property type="match status" value="1"/>
</dbReference>
<dbReference type="Pfam" id="PF12819">
    <property type="entry name" value="Malectin_like"/>
    <property type="match status" value="1"/>
</dbReference>
<keyword evidence="2" id="KW-0812">Transmembrane</keyword>
<dbReference type="EMBL" id="RXIC02000023">
    <property type="protein sequence ID" value="KAB1212178.1"/>
    <property type="molecule type" value="Genomic_DNA"/>
</dbReference>
<comment type="caution">
    <text evidence="9">The sequence shown here is derived from an EMBL/GenBank/DDBJ whole genome shotgun (WGS) entry which is preliminary data.</text>
</comment>
<keyword evidence="4" id="KW-1133">Transmembrane helix</keyword>
<sequence length="555" mass="60860">MTTYLGLLFVALSAVSKPCFAAFVSIDCGSISGYTDGNSIRWSGDGNYTLNGLGYEIDFPLFRAGHVVSTLRAFTTPKKNCYTIYNLENGERVLVRATFYYSNYDGKNNPPSFDLLFDGNLWRSLNLSEYGEDKILTTEVIYAVIGNSTSICVAQTVPNQRPFINSIELRSLDSKMYNHAGSNRFLYLLNRAAQGANQTIRYPEDPYDRVWYPYGAEDHQENVTNVAATIHVSSAEDQPPQAVLRNAIASTSTMVPVVLDIARTSTMGPAILDTNVPGEKIFYIAIYFSEVIQLELSHKRSIQIYIDNDPYNLDPIIPPFGSVLEVPITNLTAFLNTTITVWAASNSTLPPLINAYEVYAVFKAQPSGTNSKDVQGLVALQNAFNDLQQYTGDPCLPPPHWWEWVHCSTGAMPRIIGLNLSSSGLAGSLPDFSSMDALQRIDFSQNSLNGPIPEFLGSFRHLGLLVTGNCLDGMSCPEQNPTSLPPSAPPSSTFEAPPPPVVLPNETKPPLTSTGNRKNVDKIPIILGATIQGLLLFLLQISINCSTGFVVLKWL</sequence>
<keyword evidence="5" id="KW-0472">Membrane</keyword>
<feature type="region of interest" description="Disordered" evidence="6">
    <location>
        <begin position="477"/>
        <end position="515"/>
    </location>
</feature>
<evidence type="ECO:0000259" key="8">
    <source>
        <dbReference type="Pfam" id="PF12819"/>
    </source>
</evidence>
<dbReference type="PANTHER" id="PTHR45631">
    <property type="entry name" value="OS07G0107800 PROTEIN-RELATED"/>
    <property type="match status" value="1"/>
</dbReference>
<evidence type="ECO:0000256" key="2">
    <source>
        <dbReference type="ARBA" id="ARBA00022692"/>
    </source>
</evidence>
<evidence type="ECO:0000256" key="5">
    <source>
        <dbReference type="ARBA" id="ARBA00023136"/>
    </source>
</evidence>
<evidence type="ECO:0000256" key="4">
    <source>
        <dbReference type="ARBA" id="ARBA00022989"/>
    </source>
</evidence>
<dbReference type="GO" id="GO:0016020">
    <property type="term" value="C:membrane"/>
    <property type="evidence" value="ECO:0007669"/>
    <property type="project" value="UniProtKB-SubCell"/>
</dbReference>
<dbReference type="Proteomes" id="UP000516437">
    <property type="component" value="Chromosome 5"/>
</dbReference>
<evidence type="ECO:0000256" key="3">
    <source>
        <dbReference type="ARBA" id="ARBA00022729"/>
    </source>
</evidence>
<gene>
    <name evidence="9" type="ORF">CJ030_MR5G001740</name>
</gene>
<accession>A0A6A1VK22</accession>
<dbReference type="SUPFAM" id="SSF52058">
    <property type="entry name" value="L domain-like"/>
    <property type="match status" value="1"/>
</dbReference>